<dbReference type="Pfam" id="PF12705">
    <property type="entry name" value="PDDEXK_1"/>
    <property type="match status" value="1"/>
</dbReference>
<dbReference type="SUPFAM" id="SSF52540">
    <property type="entry name" value="P-loop containing nucleoside triphosphate hydrolases"/>
    <property type="match status" value="1"/>
</dbReference>
<comment type="caution">
    <text evidence="7">The sequence shown here is derived from an EMBL/GenBank/DDBJ whole genome shotgun (WGS) entry which is preliminary data.</text>
</comment>
<protein>
    <submittedName>
        <fullName evidence="7">PD-(D/E)XK nuclease family protein</fullName>
    </submittedName>
</protein>
<evidence type="ECO:0000256" key="1">
    <source>
        <dbReference type="ARBA" id="ARBA00022722"/>
    </source>
</evidence>
<evidence type="ECO:0000256" key="5">
    <source>
        <dbReference type="ARBA" id="ARBA00023204"/>
    </source>
</evidence>
<keyword evidence="4" id="KW-0269">Exonuclease</keyword>
<dbReference type="AlphaFoldDB" id="A0A5C5BF31"/>
<evidence type="ECO:0000256" key="4">
    <source>
        <dbReference type="ARBA" id="ARBA00022839"/>
    </source>
</evidence>
<keyword evidence="3" id="KW-0067">ATP-binding</keyword>
<dbReference type="OrthoDB" id="442932at2"/>
<evidence type="ECO:0000259" key="6">
    <source>
        <dbReference type="Pfam" id="PF12705"/>
    </source>
</evidence>
<sequence length="1042" mass="111135">MTTVHLEPYGRPALDAVRERVNAAKGGDPLALVTILVPDNVTALTVRRFLAREAVAGVVVTTLARFAEQLAAPLLAPRQPATTAVLAAHWRVALAGDDGPFAEVAEHPGTVRALVRAHRELRHRTDEELDAVAAADPVAESLVRLHRVVRDGAAARHYDSVDLLRAAAALLEARPARGHVLLVAASRLEPAEVDLVAALHHAGSLEVVACVANVRRADGDVVDSLSAAGLAVPPVPAGHPRAVAGALLDASDADDEVRAVVRHVVRRLRDVPAERIAVLYPAAVPYARLLHERFAAAGVRINGRGVRSVLERAVPRAFLGLLALAESRFARTEVIRVLGEAPIRIDGAVVPLARWDRLAREAGVVGGDDWTTRPAVFAAERRAEAAALLLGDDPQPQLAAHRTKDADDAVALGNAIGNLRGMLERGADLDTWPELADWLRELFEHTVGDPAALRALPPEEQYGVVALLGSIDALGGLGAVEARADLATAVGALTLQLDAAVPRVGRFGEGVHVSALGEAALLDVDAVFVVGLAEDLCPGRVREDALLGSAARLAGGLAPLRTRVDALHRAVLAALAAAPALASFPRGDLRRSTQRHPSRFLLPSLRELAGDHELAASDWERVPESVRTSSSSFAAALLATPDLSDAQEWRVRAAAAQAWEDDTVAAARGMLAARAGDALTRYDGDLRHVADGLPDYADGVRVVAPTTLEQVAQCPHAFFVERVLGVRHLEAPEEVVEPPANEIGTLVHRCFDRLAREASELPRDGAPWSAADRARLLAIFDEEADRVSARGLMGHPRLWALERDTLRRDLPRMLDDDDAWRAARRASVVASELTFGLAGEPAVVLDVERGSVRLRGSADRVDRRGDGTLIVTDLKTGSARTYGDLETDPVGHGQKMQLPAYARAALARHGRPGDAVEAAYWFVRRDESNKRAVGRGKRVTVALDEATERAYRRAVGTLVDSVAAGILPPVPPEKPDFSWVQCWYCNPDGLGHGEARERWERQRHDPALRAFLTLTDPDAAAAAEAVAAGGPADAANDGEGEP</sequence>
<proteinExistence type="predicted"/>
<keyword evidence="2" id="KW-0227">DNA damage</keyword>
<evidence type="ECO:0000256" key="3">
    <source>
        <dbReference type="ARBA" id="ARBA00022806"/>
    </source>
</evidence>
<keyword evidence="5" id="KW-0234">DNA repair</keyword>
<dbReference type="RefSeq" id="WP_139986017.1">
    <property type="nucleotide sequence ID" value="NZ_VENP01000006.1"/>
</dbReference>
<evidence type="ECO:0000313" key="8">
    <source>
        <dbReference type="Proteomes" id="UP000313849"/>
    </source>
</evidence>
<dbReference type="InterPro" id="IPR011604">
    <property type="entry name" value="PDDEXK-like_dom_sf"/>
</dbReference>
<organism evidence="7 8">
    <name type="scientific">Miniimonas arenae</name>
    <dbReference type="NCBI Taxonomy" id="676201"/>
    <lineage>
        <taxon>Bacteria</taxon>
        <taxon>Bacillati</taxon>
        <taxon>Actinomycetota</taxon>
        <taxon>Actinomycetes</taxon>
        <taxon>Micrococcales</taxon>
        <taxon>Beutenbergiaceae</taxon>
        <taxon>Miniimonas</taxon>
    </lineage>
</organism>
<dbReference type="Gene3D" id="3.90.320.10">
    <property type="match status" value="1"/>
</dbReference>
<feature type="domain" description="PD-(D/E)XK endonuclease-like" evidence="6">
    <location>
        <begin position="704"/>
        <end position="986"/>
    </location>
</feature>
<dbReference type="InterPro" id="IPR038726">
    <property type="entry name" value="PDDEXK_AddAB-type"/>
</dbReference>
<keyword evidence="8" id="KW-1185">Reference proteome</keyword>
<reference evidence="7 8" key="1">
    <citation type="submission" date="2019-06" db="EMBL/GenBank/DDBJ databases">
        <title>Draft genome sequence of Miniimonas arenae KCTC 19750T isolated from sea sand.</title>
        <authorList>
            <person name="Park S.-J."/>
        </authorList>
    </citation>
    <scope>NUCLEOTIDE SEQUENCE [LARGE SCALE GENOMIC DNA]</scope>
    <source>
        <strain evidence="7 8">KCTC 19750</strain>
    </source>
</reference>
<accession>A0A5C5BF31</accession>
<dbReference type="GO" id="GO:0004386">
    <property type="term" value="F:helicase activity"/>
    <property type="evidence" value="ECO:0007669"/>
    <property type="project" value="UniProtKB-KW"/>
</dbReference>
<dbReference type="GO" id="GO:0004527">
    <property type="term" value="F:exonuclease activity"/>
    <property type="evidence" value="ECO:0007669"/>
    <property type="project" value="UniProtKB-KW"/>
</dbReference>
<keyword evidence="3" id="KW-0547">Nucleotide-binding</keyword>
<evidence type="ECO:0000313" key="7">
    <source>
        <dbReference type="EMBL" id="TNU76519.1"/>
    </source>
</evidence>
<name>A0A5C5BF31_9MICO</name>
<dbReference type="InterPro" id="IPR027417">
    <property type="entry name" value="P-loop_NTPase"/>
</dbReference>
<gene>
    <name evidence="7" type="ORF">FH969_03010</name>
</gene>
<evidence type="ECO:0000256" key="2">
    <source>
        <dbReference type="ARBA" id="ARBA00022763"/>
    </source>
</evidence>
<dbReference type="GO" id="GO:0006281">
    <property type="term" value="P:DNA repair"/>
    <property type="evidence" value="ECO:0007669"/>
    <property type="project" value="UniProtKB-KW"/>
</dbReference>
<dbReference type="Proteomes" id="UP000313849">
    <property type="component" value="Unassembled WGS sequence"/>
</dbReference>
<dbReference type="EMBL" id="VENP01000006">
    <property type="protein sequence ID" value="TNU76519.1"/>
    <property type="molecule type" value="Genomic_DNA"/>
</dbReference>
<keyword evidence="3" id="KW-0347">Helicase</keyword>
<keyword evidence="4" id="KW-0378">Hydrolase</keyword>
<keyword evidence="1" id="KW-0540">Nuclease</keyword>